<proteinExistence type="inferred from homology"/>
<dbReference type="Gene3D" id="1.10.3470.10">
    <property type="entry name" value="ABC transporter involved in vitamin B12 uptake, BtuC"/>
    <property type="match status" value="1"/>
</dbReference>
<evidence type="ECO:0000256" key="4">
    <source>
        <dbReference type="ARBA" id="ARBA00022475"/>
    </source>
</evidence>
<evidence type="ECO:0000256" key="7">
    <source>
        <dbReference type="ARBA" id="ARBA00023136"/>
    </source>
</evidence>
<evidence type="ECO:0000256" key="8">
    <source>
        <dbReference type="SAM" id="Phobius"/>
    </source>
</evidence>
<keyword evidence="5 8" id="KW-0812">Transmembrane</keyword>
<dbReference type="InterPro" id="IPR037294">
    <property type="entry name" value="ABC_BtuC-like"/>
</dbReference>
<keyword evidence="4" id="KW-1003">Cell membrane</keyword>
<dbReference type="SUPFAM" id="SSF81345">
    <property type="entry name" value="ABC transporter involved in vitamin B12 uptake, BtuC"/>
    <property type="match status" value="1"/>
</dbReference>
<evidence type="ECO:0000313" key="10">
    <source>
        <dbReference type="Proteomes" id="UP000460221"/>
    </source>
</evidence>
<evidence type="ECO:0000256" key="2">
    <source>
        <dbReference type="ARBA" id="ARBA00007935"/>
    </source>
</evidence>
<dbReference type="FunFam" id="1.10.3470.10:FF:000001">
    <property type="entry name" value="Vitamin B12 ABC transporter permease BtuC"/>
    <property type="match status" value="1"/>
</dbReference>
<feature type="transmembrane region" description="Helical" evidence="8">
    <location>
        <begin position="191"/>
        <end position="211"/>
    </location>
</feature>
<evidence type="ECO:0000256" key="5">
    <source>
        <dbReference type="ARBA" id="ARBA00022692"/>
    </source>
</evidence>
<feature type="transmembrane region" description="Helical" evidence="8">
    <location>
        <begin position="150"/>
        <end position="171"/>
    </location>
</feature>
<keyword evidence="7 8" id="KW-0472">Membrane</keyword>
<dbReference type="GO" id="GO:0033214">
    <property type="term" value="P:siderophore-iron import into cell"/>
    <property type="evidence" value="ECO:0007669"/>
    <property type="project" value="TreeGrafter"/>
</dbReference>
<comment type="caution">
    <text evidence="9">The sequence shown here is derived from an EMBL/GenBank/DDBJ whole genome shotgun (WGS) entry which is preliminary data.</text>
</comment>
<evidence type="ECO:0000256" key="3">
    <source>
        <dbReference type="ARBA" id="ARBA00022448"/>
    </source>
</evidence>
<dbReference type="InterPro" id="IPR000522">
    <property type="entry name" value="ABC_transptr_permease_BtuC"/>
</dbReference>
<evidence type="ECO:0000256" key="1">
    <source>
        <dbReference type="ARBA" id="ARBA00004651"/>
    </source>
</evidence>
<feature type="transmembrane region" description="Helical" evidence="8">
    <location>
        <begin position="90"/>
        <end position="110"/>
    </location>
</feature>
<evidence type="ECO:0000313" key="9">
    <source>
        <dbReference type="EMBL" id="MTD14902.1"/>
    </source>
</evidence>
<comment type="subcellular location">
    <subcellularLocation>
        <location evidence="1">Cell membrane</location>
        <topology evidence="1">Multi-pass membrane protein</topology>
    </subcellularLocation>
</comment>
<keyword evidence="6 8" id="KW-1133">Transmembrane helix</keyword>
<comment type="similarity">
    <text evidence="2">Belongs to the binding-protein-dependent transport system permease family. FecCD subfamily.</text>
</comment>
<dbReference type="AlphaFoldDB" id="A0A7K1FL76"/>
<accession>A0A7K1FL76</accession>
<protein>
    <submittedName>
        <fullName evidence="9">Iron chelate uptake ABC transporter family permease subunit</fullName>
    </submittedName>
</protein>
<organism evidence="9 10">
    <name type="scientific">Nakamurella alba</name>
    <dbReference type="NCBI Taxonomy" id="2665158"/>
    <lineage>
        <taxon>Bacteria</taxon>
        <taxon>Bacillati</taxon>
        <taxon>Actinomycetota</taxon>
        <taxon>Actinomycetes</taxon>
        <taxon>Nakamurellales</taxon>
        <taxon>Nakamurellaceae</taxon>
        <taxon>Nakamurella</taxon>
    </lineage>
</organism>
<dbReference type="Pfam" id="PF01032">
    <property type="entry name" value="FecCD"/>
    <property type="match status" value="1"/>
</dbReference>
<dbReference type="CDD" id="cd06550">
    <property type="entry name" value="TM_ABC_iron-siderophores_like"/>
    <property type="match status" value="1"/>
</dbReference>
<feature type="transmembrane region" description="Helical" evidence="8">
    <location>
        <begin position="238"/>
        <end position="260"/>
    </location>
</feature>
<evidence type="ECO:0000256" key="6">
    <source>
        <dbReference type="ARBA" id="ARBA00022989"/>
    </source>
</evidence>
<dbReference type="GO" id="GO:0005886">
    <property type="term" value="C:plasma membrane"/>
    <property type="evidence" value="ECO:0007669"/>
    <property type="project" value="UniProtKB-SubCell"/>
</dbReference>
<keyword evidence="10" id="KW-1185">Reference proteome</keyword>
<dbReference type="PANTHER" id="PTHR30472:SF1">
    <property type="entry name" value="FE(3+) DICITRATE TRANSPORT SYSTEM PERMEASE PROTEIN FECC-RELATED"/>
    <property type="match status" value="1"/>
</dbReference>
<keyword evidence="3" id="KW-0813">Transport</keyword>
<dbReference type="Proteomes" id="UP000460221">
    <property type="component" value="Unassembled WGS sequence"/>
</dbReference>
<sequence length="335" mass="33969">MTTRPVLPAWAAATAVLLLSLLAGLTIGSNPLSPAEVWSLLLHPDGSFDSEIFWQGRVPRTLLLLVVGAALAVAGAMMQSLTRNPLADPGIFGINQGAALAVVLAVVVTGRTDLMTYLWFAFAGAAAAAVAVTVLGGAGRPSDIGGPVRLALAGVAVSAALGSLVQTLVLADADAFNEFRFWAAGSAEGRGFPVLWTVLGFLVIGMAMAFGSARSMNALALGDDTGRALGVRLGRTRITVMVAVALCCGAATAAVGPIAFLGLAVPHLARALTGPDLRRMLPVAVVLGGALLLLADVIGRVVAGGEGEVQVGIVTALLGGPVFVLVARSRRVTDR</sequence>
<dbReference type="GO" id="GO:0022857">
    <property type="term" value="F:transmembrane transporter activity"/>
    <property type="evidence" value="ECO:0007669"/>
    <property type="project" value="InterPro"/>
</dbReference>
<name>A0A7K1FL76_9ACTN</name>
<gene>
    <name evidence="9" type="ORF">GIS00_13230</name>
</gene>
<reference evidence="9 10" key="1">
    <citation type="submission" date="2019-11" db="EMBL/GenBank/DDBJ databases">
        <authorList>
            <person name="Jiang L.-Q."/>
        </authorList>
    </citation>
    <scope>NUCLEOTIDE SEQUENCE [LARGE SCALE GENOMIC DNA]</scope>
    <source>
        <strain evidence="9 10">YIM 132087</strain>
    </source>
</reference>
<dbReference type="PANTHER" id="PTHR30472">
    <property type="entry name" value="FERRIC ENTEROBACTIN TRANSPORT SYSTEM PERMEASE PROTEIN"/>
    <property type="match status" value="1"/>
</dbReference>
<feature type="transmembrane region" description="Helical" evidence="8">
    <location>
        <begin position="116"/>
        <end position="138"/>
    </location>
</feature>
<feature type="transmembrane region" description="Helical" evidence="8">
    <location>
        <begin position="280"/>
        <end position="299"/>
    </location>
</feature>
<feature type="transmembrane region" description="Helical" evidence="8">
    <location>
        <begin position="58"/>
        <end position="78"/>
    </location>
</feature>
<dbReference type="EMBL" id="WLYK01000005">
    <property type="protein sequence ID" value="MTD14902.1"/>
    <property type="molecule type" value="Genomic_DNA"/>
</dbReference>
<feature type="transmembrane region" description="Helical" evidence="8">
    <location>
        <begin position="311"/>
        <end position="329"/>
    </location>
</feature>